<dbReference type="GeneID" id="106662207"/>
<evidence type="ECO:0000313" key="12">
    <source>
        <dbReference type="EnsemblMetazoa" id="XP_014241579.1"/>
    </source>
</evidence>
<dbReference type="PANTHER" id="PTHR21408:SF1">
    <property type="entry name" value="HOMEODOMAIN-ONLY PROTEIN"/>
    <property type="match status" value="1"/>
</dbReference>
<dbReference type="EnsemblMetazoa" id="XM_014386093.2">
    <property type="protein sequence ID" value="XP_014241579.1"/>
    <property type="gene ID" value="LOC106662207"/>
</dbReference>
<evidence type="ECO:0000256" key="7">
    <source>
        <dbReference type="ARBA" id="ARBA00023163"/>
    </source>
</evidence>
<evidence type="ECO:0000259" key="11">
    <source>
        <dbReference type="PROSITE" id="PS50071"/>
    </source>
</evidence>
<dbReference type="OMA" id="RMAMWRR"/>
<name>A0A8I6R976_CIMLE</name>
<dbReference type="InterPro" id="IPR009057">
    <property type="entry name" value="Homeodomain-like_sf"/>
</dbReference>
<keyword evidence="13" id="KW-1185">Reference proteome</keyword>
<evidence type="ECO:0000256" key="1">
    <source>
        <dbReference type="ARBA" id="ARBA00004123"/>
    </source>
</evidence>
<dbReference type="PROSITE" id="PS50071">
    <property type="entry name" value="HOMEOBOX_2"/>
    <property type="match status" value="1"/>
</dbReference>
<evidence type="ECO:0000256" key="5">
    <source>
        <dbReference type="ARBA" id="ARBA00023015"/>
    </source>
</evidence>
<evidence type="ECO:0000256" key="10">
    <source>
        <dbReference type="RuleBase" id="RU000682"/>
    </source>
</evidence>
<dbReference type="InterPro" id="IPR039162">
    <property type="entry name" value="HOPX"/>
</dbReference>
<evidence type="ECO:0000256" key="6">
    <source>
        <dbReference type="ARBA" id="ARBA00023155"/>
    </source>
</evidence>
<evidence type="ECO:0000256" key="4">
    <source>
        <dbReference type="ARBA" id="ARBA00022491"/>
    </source>
</evidence>
<keyword evidence="3" id="KW-0217">Developmental protein</keyword>
<keyword evidence="6 9" id="KW-0371">Homeobox</keyword>
<dbReference type="Proteomes" id="UP000494040">
    <property type="component" value="Unassembled WGS sequence"/>
</dbReference>
<dbReference type="Pfam" id="PF00046">
    <property type="entry name" value="Homeodomain"/>
    <property type="match status" value="1"/>
</dbReference>
<keyword evidence="8 9" id="KW-0539">Nucleus</keyword>
<dbReference type="GO" id="GO:0005634">
    <property type="term" value="C:nucleus"/>
    <property type="evidence" value="ECO:0007669"/>
    <property type="project" value="UniProtKB-SubCell"/>
</dbReference>
<dbReference type="GO" id="GO:0003677">
    <property type="term" value="F:DNA binding"/>
    <property type="evidence" value="ECO:0007669"/>
    <property type="project" value="UniProtKB-UniRule"/>
</dbReference>
<dbReference type="GO" id="GO:0030154">
    <property type="term" value="P:cell differentiation"/>
    <property type="evidence" value="ECO:0007669"/>
    <property type="project" value="InterPro"/>
</dbReference>
<feature type="DNA-binding region" description="Homeobox" evidence="9">
    <location>
        <begin position="9"/>
        <end position="68"/>
    </location>
</feature>
<evidence type="ECO:0000256" key="3">
    <source>
        <dbReference type="ARBA" id="ARBA00022473"/>
    </source>
</evidence>
<protein>
    <recommendedName>
        <fullName evidence="2">Homeodomain-only protein</fullName>
    </recommendedName>
</protein>
<proteinExistence type="predicted"/>
<comment type="subcellular location">
    <subcellularLocation>
        <location evidence="1 9 10">Nucleus</location>
    </subcellularLocation>
</comment>
<keyword evidence="7" id="KW-0804">Transcription</keyword>
<reference evidence="12" key="1">
    <citation type="submission" date="2022-01" db="UniProtKB">
        <authorList>
            <consortium name="EnsemblMetazoa"/>
        </authorList>
    </citation>
    <scope>IDENTIFICATION</scope>
</reference>
<dbReference type="OrthoDB" id="6159439at2759"/>
<evidence type="ECO:0000256" key="2">
    <source>
        <dbReference type="ARBA" id="ARBA00021327"/>
    </source>
</evidence>
<keyword evidence="5" id="KW-0805">Transcription regulation</keyword>
<keyword evidence="4" id="KW-0678">Repressor</keyword>
<dbReference type="Gene3D" id="1.10.10.60">
    <property type="entry name" value="Homeodomain-like"/>
    <property type="match status" value="1"/>
</dbReference>
<dbReference type="InterPro" id="IPR001356">
    <property type="entry name" value="HD"/>
</dbReference>
<dbReference type="RefSeq" id="XP_014241579.1">
    <property type="nucleotide sequence ID" value="XM_014386093.2"/>
</dbReference>
<feature type="domain" description="Homeobox" evidence="11">
    <location>
        <begin position="7"/>
        <end position="67"/>
    </location>
</feature>
<accession>A0A8I6R976</accession>
<sequence>MLKTGARTHGQRVSRLTLEQEATLETEFSKGKTLHETDLALLAAEIGANETDVREWYIQRVATWRRSQGLSDCFGQI</sequence>
<dbReference type="PANTHER" id="PTHR21408">
    <property type="entry name" value="HOMEODOMAIN-ONLY PROTEIN"/>
    <property type="match status" value="1"/>
</dbReference>
<evidence type="ECO:0000256" key="8">
    <source>
        <dbReference type="ARBA" id="ARBA00023242"/>
    </source>
</evidence>
<organism evidence="12 13">
    <name type="scientific">Cimex lectularius</name>
    <name type="common">Bed bug</name>
    <name type="synonym">Acanthia lectularia</name>
    <dbReference type="NCBI Taxonomy" id="79782"/>
    <lineage>
        <taxon>Eukaryota</taxon>
        <taxon>Metazoa</taxon>
        <taxon>Ecdysozoa</taxon>
        <taxon>Arthropoda</taxon>
        <taxon>Hexapoda</taxon>
        <taxon>Insecta</taxon>
        <taxon>Pterygota</taxon>
        <taxon>Neoptera</taxon>
        <taxon>Paraneoptera</taxon>
        <taxon>Hemiptera</taxon>
        <taxon>Heteroptera</taxon>
        <taxon>Panheteroptera</taxon>
        <taxon>Cimicomorpha</taxon>
        <taxon>Cimicidae</taxon>
        <taxon>Cimex</taxon>
    </lineage>
</organism>
<evidence type="ECO:0000256" key="9">
    <source>
        <dbReference type="PROSITE-ProRule" id="PRU00108"/>
    </source>
</evidence>
<keyword evidence="9 10" id="KW-0238">DNA-binding</keyword>
<dbReference type="AlphaFoldDB" id="A0A8I6R976"/>
<dbReference type="GO" id="GO:0006357">
    <property type="term" value="P:regulation of transcription by RNA polymerase II"/>
    <property type="evidence" value="ECO:0007669"/>
    <property type="project" value="TreeGrafter"/>
</dbReference>
<dbReference type="SMART" id="SM00389">
    <property type="entry name" value="HOX"/>
    <property type="match status" value="1"/>
</dbReference>
<dbReference type="SUPFAM" id="SSF46689">
    <property type="entry name" value="Homeodomain-like"/>
    <property type="match status" value="1"/>
</dbReference>
<evidence type="ECO:0000313" key="13">
    <source>
        <dbReference type="Proteomes" id="UP000494040"/>
    </source>
</evidence>
<dbReference type="KEGG" id="clec:106662207"/>